<accession>A0A377Q819</accession>
<dbReference type="Proteomes" id="UP000255108">
    <property type="component" value="Unassembled WGS sequence"/>
</dbReference>
<dbReference type="Proteomes" id="UP000295794">
    <property type="component" value="Unassembled WGS sequence"/>
</dbReference>
<dbReference type="OrthoDB" id="8245822at2"/>
<reference evidence="1 3" key="1">
    <citation type="submission" date="2018-06" db="EMBL/GenBank/DDBJ databases">
        <authorList>
            <consortium name="Pathogen Informatics"/>
            <person name="Doyle S."/>
        </authorList>
    </citation>
    <scope>NUCLEOTIDE SEQUENCE [LARGE SCALE GENOMIC DNA]</scope>
    <source>
        <strain evidence="1 3">NCTC11159</strain>
    </source>
</reference>
<dbReference type="EMBL" id="SMBT01000009">
    <property type="protein sequence ID" value="TCU84525.1"/>
    <property type="molecule type" value="Genomic_DNA"/>
</dbReference>
<evidence type="ECO:0000313" key="1">
    <source>
        <dbReference type="EMBL" id="STQ89991.1"/>
    </source>
</evidence>
<keyword evidence="4" id="KW-1185">Reference proteome</keyword>
<reference evidence="2 4" key="2">
    <citation type="submission" date="2019-03" db="EMBL/GenBank/DDBJ databases">
        <title>Genomic Encyclopedia of Type Strains, Phase IV (KMG-IV): sequencing the most valuable type-strain genomes for metagenomic binning, comparative biology and taxonomic classification.</title>
        <authorList>
            <person name="Goeker M."/>
        </authorList>
    </citation>
    <scope>NUCLEOTIDE SEQUENCE [LARGE SCALE GENOMIC DNA]</scope>
    <source>
        <strain evidence="2 4">DSM 3764</strain>
    </source>
</reference>
<organism evidence="1 3">
    <name type="scientific">Iodobacter fluviatilis</name>
    <dbReference type="NCBI Taxonomy" id="537"/>
    <lineage>
        <taxon>Bacteria</taxon>
        <taxon>Pseudomonadati</taxon>
        <taxon>Pseudomonadota</taxon>
        <taxon>Betaproteobacteria</taxon>
        <taxon>Neisseriales</taxon>
        <taxon>Chitinibacteraceae</taxon>
        <taxon>Iodobacter</taxon>
    </lineage>
</organism>
<evidence type="ECO:0000313" key="3">
    <source>
        <dbReference type="Proteomes" id="UP000255108"/>
    </source>
</evidence>
<gene>
    <name evidence="2" type="ORF">EV682_10950</name>
    <name evidence="1" type="ORF">NCTC11159_01049</name>
</gene>
<proteinExistence type="predicted"/>
<evidence type="ECO:0000313" key="2">
    <source>
        <dbReference type="EMBL" id="TCU84525.1"/>
    </source>
</evidence>
<dbReference type="AlphaFoldDB" id="A0A377Q819"/>
<protein>
    <submittedName>
        <fullName evidence="1">Uncharacterized protein</fullName>
    </submittedName>
</protein>
<dbReference type="RefSeq" id="WP_115226381.1">
    <property type="nucleotide sequence ID" value="NZ_CAWOLO010000009.1"/>
</dbReference>
<sequence>MKLSITTQKILDQFGLVIGLGGQTEIVDFYLAGECYVHHSSMPTALAGFTMVSPEFAQGRFPKVSFIDFIQKRPAMDEREILAFAAVCGIEVSPPFWGNPAPFAKHLWDVIARYQLDVFFERVEGDSRLGDHYCMRPRGFNWTDPDQPELPNVLSQWRAEFRLLSLTKQLMVATILQLYRQGPDHYWMVRVPKKWHACEGINELKKSDALGDWARLYALYPGW</sequence>
<name>A0A377Q819_9NEIS</name>
<evidence type="ECO:0000313" key="4">
    <source>
        <dbReference type="Proteomes" id="UP000295794"/>
    </source>
</evidence>
<dbReference type="EMBL" id="UGHR01000001">
    <property type="protein sequence ID" value="STQ89991.1"/>
    <property type="molecule type" value="Genomic_DNA"/>
</dbReference>